<protein>
    <recommendedName>
        <fullName evidence="7">MBL fold metallo-hydrolase</fullName>
    </recommendedName>
</protein>
<dbReference type="GO" id="GO:0008800">
    <property type="term" value="F:beta-lactamase activity"/>
    <property type="evidence" value="ECO:0007669"/>
    <property type="project" value="InterPro"/>
</dbReference>
<evidence type="ECO:0000256" key="4">
    <source>
        <dbReference type="ARBA" id="ARBA00022833"/>
    </source>
</evidence>
<dbReference type="AlphaFoldDB" id="A0A1E5D3Z7"/>
<name>A0A1E5D3Z7_9VIBR</name>
<evidence type="ECO:0000256" key="2">
    <source>
        <dbReference type="ARBA" id="ARBA00022723"/>
    </source>
</evidence>
<dbReference type="GO" id="GO:0008270">
    <property type="term" value="F:zinc ion binding"/>
    <property type="evidence" value="ECO:0007669"/>
    <property type="project" value="InterPro"/>
</dbReference>
<dbReference type="RefSeq" id="WP_017054257.1">
    <property type="nucleotide sequence ID" value="NZ_AJYW02000054.1"/>
</dbReference>
<dbReference type="GO" id="GO:0017001">
    <property type="term" value="P:antibiotic catabolic process"/>
    <property type="evidence" value="ECO:0007669"/>
    <property type="project" value="InterPro"/>
</dbReference>
<evidence type="ECO:0000256" key="1">
    <source>
        <dbReference type="ARBA" id="ARBA00001947"/>
    </source>
</evidence>
<dbReference type="PANTHER" id="PTHR30619:SF1">
    <property type="entry name" value="RECOMBINATION PROTEIN 2"/>
    <property type="match status" value="1"/>
</dbReference>
<evidence type="ECO:0000256" key="3">
    <source>
        <dbReference type="ARBA" id="ARBA00022801"/>
    </source>
</evidence>
<dbReference type="InterPro" id="IPR036866">
    <property type="entry name" value="RibonucZ/Hydroxyglut_hydro"/>
</dbReference>
<dbReference type="PANTHER" id="PTHR30619">
    <property type="entry name" value="DNA INTERNALIZATION/COMPETENCE PROTEIN COMEC/REC2"/>
    <property type="match status" value="1"/>
</dbReference>
<gene>
    <name evidence="5" type="ORF">A130_13465</name>
</gene>
<dbReference type="InterPro" id="IPR001018">
    <property type="entry name" value="Beta-lactamase_class-B_CS"/>
</dbReference>
<evidence type="ECO:0000313" key="5">
    <source>
        <dbReference type="EMBL" id="OEE78251.1"/>
    </source>
</evidence>
<dbReference type="Proteomes" id="UP000094165">
    <property type="component" value="Unassembled WGS sequence"/>
</dbReference>
<keyword evidence="4" id="KW-0862">Zinc</keyword>
<accession>A0A1E5D3Z7</accession>
<keyword evidence="2" id="KW-0479">Metal-binding</keyword>
<sequence length="371" mass="42063">MKVEVFNVGQGDSILIQGDQGTRFNDIPLLVDLGPQKAKVANMLKLNCYHVLLTHSHGDHIGGFPKLYRDKSIESLTLPYYLPEIMAISNFIKGKVPRQFGTLDWRKIKKIKDVNLVSHGDKLDSNIIILNPPKSPHHFFPKLLGDDAPSLDVALSILKEYGFELPVDEIINYQTPLNLTSADVDEEYEVLARTFVHRFFIGLSIRLNGNPIESAKYYATSHLKMTANQASIVFKVFDENDEHWLFTGDADESVFLRIVDDEWGFPPLFFKRAFYRYGHVLSAKYLKVPHHGSRDNLNSFILECINPEVAIISHGNRKFGRAKDRHPNSEVIDLLDVNKVRTYYTNPVIKSGKTLKHATSGIVEGGIIEFT</sequence>
<dbReference type="Gene3D" id="3.60.15.10">
    <property type="entry name" value="Ribonuclease Z/Hydroxyacylglutathione hydrolase-like"/>
    <property type="match status" value="1"/>
</dbReference>
<organism evidence="5 6">
    <name type="scientific">Vibrio genomosp. F6 str. FF-238</name>
    <dbReference type="NCBI Taxonomy" id="1191298"/>
    <lineage>
        <taxon>Bacteria</taxon>
        <taxon>Pseudomonadati</taxon>
        <taxon>Pseudomonadota</taxon>
        <taxon>Gammaproteobacteria</taxon>
        <taxon>Vibrionales</taxon>
        <taxon>Vibrionaceae</taxon>
        <taxon>Vibrio</taxon>
    </lineage>
</organism>
<reference evidence="5 6" key="1">
    <citation type="journal article" date="2012" name="Science">
        <title>Ecological populations of bacteria act as socially cohesive units of antibiotic production and resistance.</title>
        <authorList>
            <person name="Cordero O.X."/>
            <person name="Wildschutte H."/>
            <person name="Kirkup B."/>
            <person name="Proehl S."/>
            <person name="Ngo L."/>
            <person name="Hussain F."/>
            <person name="Le Roux F."/>
            <person name="Mincer T."/>
            <person name="Polz M.F."/>
        </authorList>
    </citation>
    <scope>NUCLEOTIDE SEQUENCE [LARGE SCALE GENOMIC DNA]</scope>
    <source>
        <strain evidence="5 6">FF-238</strain>
    </source>
</reference>
<keyword evidence="3" id="KW-0378">Hydrolase</keyword>
<dbReference type="SUPFAM" id="SSF56281">
    <property type="entry name" value="Metallo-hydrolase/oxidoreductase"/>
    <property type="match status" value="1"/>
</dbReference>
<dbReference type="InterPro" id="IPR052159">
    <property type="entry name" value="Competence_DNA_uptake"/>
</dbReference>
<proteinExistence type="predicted"/>
<comment type="cofactor">
    <cofactor evidence="1">
        <name>Zn(2+)</name>
        <dbReference type="ChEBI" id="CHEBI:29105"/>
    </cofactor>
</comment>
<evidence type="ECO:0008006" key="7">
    <source>
        <dbReference type="Google" id="ProtNLM"/>
    </source>
</evidence>
<comment type="caution">
    <text evidence="5">The sequence shown here is derived from an EMBL/GenBank/DDBJ whole genome shotgun (WGS) entry which is preliminary data.</text>
</comment>
<evidence type="ECO:0000313" key="6">
    <source>
        <dbReference type="Proteomes" id="UP000094165"/>
    </source>
</evidence>
<keyword evidence="6" id="KW-1185">Reference proteome</keyword>
<dbReference type="EMBL" id="AJYW02000054">
    <property type="protein sequence ID" value="OEE78251.1"/>
    <property type="molecule type" value="Genomic_DNA"/>
</dbReference>
<dbReference type="PROSITE" id="PS00743">
    <property type="entry name" value="BETA_LACTAMASE_B_1"/>
    <property type="match status" value="1"/>
</dbReference>